<organism evidence="1 2">
    <name type="scientific">Camellia sinensis var. sinensis</name>
    <name type="common">China tea</name>
    <dbReference type="NCBI Taxonomy" id="542762"/>
    <lineage>
        <taxon>Eukaryota</taxon>
        <taxon>Viridiplantae</taxon>
        <taxon>Streptophyta</taxon>
        <taxon>Embryophyta</taxon>
        <taxon>Tracheophyta</taxon>
        <taxon>Spermatophyta</taxon>
        <taxon>Magnoliopsida</taxon>
        <taxon>eudicotyledons</taxon>
        <taxon>Gunneridae</taxon>
        <taxon>Pentapetalae</taxon>
        <taxon>asterids</taxon>
        <taxon>Ericales</taxon>
        <taxon>Theaceae</taxon>
        <taxon>Camellia</taxon>
    </lineage>
</organism>
<name>A0A4S4DPM4_CAMSN</name>
<sequence>MRISFRGNALLSRLKALLTIQRINHTLAETGAQAQYYADVMSGSVLEQVENCVTWTRHLGPKYPCRHDTTRHDTGASAGVGSVSDSLVLSRTRLFTDTKRNERGESKREPGRSFIQSIQSKIENLQSKLHPFDSVED</sequence>
<keyword evidence="2" id="KW-1185">Reference proteome</keyword>
<comment type="caution">
    <text evidence="1">The sequence shown here is derived from an EMBL/GenBank/DDBJ whole genome shotgun (WGS) entry which is preliminary data.</text>
</comment>
<evidence type="ECO:0000313" key="1">
    <source>
        <dbReference type="EMBL" id="THG04156.1"/>
    </source>
</evidence>
<reference evidence="1 2" key="1">
    <citation type="journal article" date="2018" name="Proc. Natl. Acad. Sci. U.S.A.">
        <title>Draft genome sequence of Camellia sinensis var. sinensis provides insights into the evolution of the tea genome and tea quality.</title>
        <authorList>
            <person name="Wei C."/>
            <person name="Yang H."/>
            <person name="Wang S."/>
            <person name="Zhao J."/>
            <person name="Liu C."/>
            <person name="Gao L."/>
            <person name="Xia E."/>
            <person name="Lu Y."/>
            <person name="Tai Y."/>
            <person name="She G."/>
            <person name="Sun J."/>
            <person name="Cao H."/>
            <person name="Tong W."/>
            <person name="Gao Q."/>
            <person name="Li Y."/>
            <person name="Deng W."/>
            <person name="Jiang X."/>
            <person name="Wang W."/>
            <person name="Chen Q."/>
            <person name="Zhang S."/>
            <person name="Li H."/>
            <person name="Wu J."/>
            <person name="Wang P."/>
            <person name="Li P."/>
            <person name="Shi C."/>
            <person name="Zheng F."/>
            <person name="Jian J."/>
            <person name="Huang B."/>
            <person name="Shan D."/>
            <person name="Shi M."/>
            <person name="Fang C."/>
            <person name="Yue Y."/>
            <person name="Li F."/>
            <person name="Li D."/>
            <person name="Wei S."/>
            <person name="Han B."/>
            <person name="Jiang C."/>
            <person name="Yin Y."/>
            <person name="Xia T."/>
            <person name="Zhang Z."/>
            <person name="Bennetzen J.L."/>
            <person name="Zhao S."/>
            <person name="Wan X."/>
        </authorList>
    </citation>
    <scope>NUCLEOTIDE SEQUENCE [LARGE SCALE GENOMIC DNA]</scope>
    <source>
        <strain evidence="2">cv. Shuchazao</strain>
        <tissue evidence="1">Leaf</tissue>
    </source>
</reference>
<protein>
    <submittedName>
        <fullName evidence="1">Uncharacterized protein</fullName>
    </submittedName>
</protein>
<proteinExistence type="predicted"/>
<dbReference type="AlphaFoldDB" id="A0A4S4DPM4"/>
<evidence type="ECO:0000313" key="2">
    <source>
        <dbReference type="Proteomes" id="UP000306102"/>
    </source>
</evidence>
<gene>
    <name evidence="1" type="ORF">TEA_015497</name>
</gene>
<dbReference type="Proteomes" id="UP000306102">
    <property type="component" value="Unassembled WGS sequence"/>
</dbReference>
<accession>A0A4S4DPM4</accession>
<dbReference type="EMBL" id="SDRB02010808">
    <property type="protein sequence ID" value="THG04156.1"/>
    <property type="molecule type" value="Genomic_DNA"/>
</dbReference>